<dbReference type="PANTHER" id="PTHR28532:SF1">
    <property type="entry name" value="ORAL CANCER OVEREXPRESSED 1"/>
    <property type="match status" value="1"/>
</dbReference>
<evidence type="ECO:0000313" key="4">
    <source>
        <dbReference type="EMBL" id="KAK4219712.1"/>
    </source>
</evidence>
<dbReference type="Proteomes" id="UP001301769">
    <property type="component" value="Unassembled WGS sequence"/>
</dbReference>
<dbReference type="PANTHER" id="PTHR28532">
    <property type="entry name" value="GEO13458P1"/>
    <property type="match status" value="1"/>
</dbReference>
<dbReference type="AlphaFoldDB" id="A0AAN7BDU8"/>
<sequence>MANDPFEDILNLEEQFYQEGYKQGQEDGGAAGRSEGRSLGLEKGFQKFAEAGMLYGKAIVWANRLPAVKSRHQASDTSVGEGKETEINRSSSLALPSLPDNGRLEKHVTTLYALVEAETLSTENNDEAVNDFDDRIKRAQGRAKMIERIVGEGAAAKTKTQAPTSPTKTASRGLDI</sequence>
<dbReference type="InterPro" id="IPR052436">
    <property type="entry name" value="LTO1_adapter"/>
</dbReference>
<dbReference type="EMBL" id="MU858047">
    <property type="protein sequence ID" value="KAK4219712.1"/>
    <property type="molecule type" value="Genomic_DNA"/>
</dbReference>
<feature type="region of interest" description="Disordered" evidence="2">
    <location>
        <begin position="150"/>
        <end position="176"/>
    </location>
</feature>
<feature type="region of interest" description="Disordered" evidence="2">
    <location>
        <begin position="70"/>
        <end position="100"/>
    </location>
</feature>
<accession>A0AAN7BDU8</accession>
<dbReference type="InterPro" id="IPR019191">
    <property type="entry name" value="Essential_protein_Yae1_N"/>
</dbReference>
<reference evidence="4" key="2">
    <citation type="submission" date="2023-05" db="EMBL/GenBank/DDBJ databases">
        <authorList>
            <consortium name="Lawrence Berkeley National Laboratory"/>
            <person name="Steindorff A."/>
            <person name="Hensen N."/>
            <person name="Bonometti L."/>
            <person name="Westerberg I."/>
            <person name="Brannstrom I.O."/>
            <person name="Guillou S."/>
            <person name="Cros-Aarteil S."/>
            <person name="Calhoun S."/>
            <person name="Haridas S."/>
            <person name="Kuo A."/>
            <person name="Mondo S."/>
            <person name="Pangilinan J."/>
            <person name="Riley R."/>
            <person name="Labutti K."/>
            <person name="Andreopoulos B."/>
            <person name="Lipzen A."/>
            <person name="Chen C."/>
            <person name="Yanf M."/>
            <person name="Daum C."/>
            <person name="Ng V."/>
            <person name="Clum A."/>
            <person name="Ohm R."/>
            <person name="Martin F."/>
            <person name="Silar P."/>
            <person name="Natvig D."/>
            <person name="Lalanne C."/>
            <person name="Gautier V."/>
            <person name="Ament-Velasquez S.L."/>
            <person name="Kruys A."/>
            <person name="Hutchinson M.I."/>
            <person name="Powell A.J."/>
            <person name="Barry K."/>
            <person name="Miller A.N."/>
            <person name="Grigoriev I.V."/>
            <person name="Debuchy R."/>
            <person name="Gladieux P."/>
            <person name="Thoren M.H."/>
            <person name="Johannesson H."/>
        </authorList>
    </citation>
    <scope>NUCLEOTIDE SEQUENCE</scope>
    <source>
        <strain evidence="4">PSN293</strain>
    </source>
</reference>
<feature type="compositionally biased region" description="Polar residues" evidence="2">
    <location>
        <begin position="158"/>
        <end position="170"/>
    </location>
</feature>
<gene>
    <name evidence="4" type="ORF">QBC37DRAFT_409582</name>
</gene>
<dbReference type="Pfam" id="PF09811">
    <property type="entry name" value="Yae1_N"/>
    <property type="match status" value="1"/>
</dbReference>
<protein>
    <recommendedName>
        <fullName evidence="3">Essential protein Yae1 N-terminal domain-containing protein</fullName>
    </recommendedName>
</protein>
<feature type="domain" description="Essential protein Yae1 N-terminal" evidence="3">
    <location>
        <begin position="20"/>
        <end position="58"/>
    </location>
</feature>
<evidence type="ECO:0000256" key="1">
    <source>
        <dbReference type="ARBA" id="ARBA00038090"/>
    </source>
</evidence>
<evidence type="ECO:0000256" key="2">
    <source>
        <dbReference type="SAM" id="MobiDB-lite"/>
    </source>
</evidence>
<comment type="caution">
    <text evidence="4">The sequence shown here is derived from an EMBL/GenBank/DDBJ whole genome shotgun (WGS) entry which is preliminary data.</text>
</comment>
<evidence type="ECO:0000259" key="3">
    <source>
        <dbReference type="Pfam" id="PF09811"/>
    </source>
</evidence>
<keyword evidence="5" id="KW-1185">Reference proteome</keyword>
<name>A0AAN7BDU8_9PEZI</name>
<comment type="similarity">
    <text evidence="1">Belongs to the LTO1 family.</text>
</comment>
<reference evidence="4" key="1">
    <citation type="journal article" date="2023" name="Mol. Phylogenet. Evol.">
        <title>Genome-scale phylogeny and comparative genomics of the fungal order Sordariales.</title>
        <authorList>
            <person name="Hensen N."/>
            <person name="Bonometti L."/>
            <person name="Westerberg I."/>
            <person name="Brannstrom I.O."/>
            <person name="Guillou S."/>
            <person name="Cros-Aarteil S."/>
            <person name="Calhoun S."/>
            <person name="Haridas S."/>
            <person name="Kuo A."/>
            <person name="Mondo S."/>
            <person name="Pangilinan J."/>
            <person name="Riley R."/>
            <person name="LaButti K."/>
            <person name="Andreopoulos B."/>
            <person name="Lipzen A."/>
            <person name="Chen C."/>
            <person name="Yan M."/>
            <person name="Daum C."/>
            <person name="Ng V."/>
            <person name="Clum A."/>
            <person name="Steindorff A."/>
            <person name="Ohm R.A."/>
            <person name="Martin F."/>
            <person name="Silar P."/>
            <person name="Natvig D.O."/>
            <person name="Lalanne C."/>
            <person name="Gautier V."/>
            <person name="Ament-Velasquez S.L."/>
            <person name="Kruys A."/>
            <person name="Hutchinson M.I."/>
            <person name="Powell A.J."/>
            <person name="Barry K."/>
            <person name="Miller A.N."/>
            <person name="Grigoriev I.V."/>
            <person name="Debuchy R."/>
            <person name="Gladieux P."/>
            <person name="Hiltunen Thoren M."/>
            <person name="Johannesson H."/>
        </authorList>
    </citation>
    <scope>NUCLEOTIDE SEQUENCE</scope>
    <source>
        <strain evidence="4">PSN293</strain>
    </source>
</reference>
<proteinExistence type="inferred from homology"/>
<organism evidence="4 5">
    <name type="scientific">Rhypophila decipiens</name>
    <dbReference type="NCBI Taxonomy" id="261697"/>
    <lineage>
        <taxon>Eukaryota</taxon>
        <taxon>Fungi</taxon>
        <taxon>Dikarya</taxon>
        <taxon>Ascomycota</taxon>
        <taxon>Pezizomycotina</taxon>
        <taxon>Sordariomycetes</taxon>
        <taxon>Sordariomycetidae</taxon>
        <taxon>Sordariales</taxon>
        <taxon>Naviculisporaceae</taxon>
        <taxon>Rhypophila</taxon>
    </lineage>
</organism>
<evidence type="ECO:0000313" key="5">
    <source>
        <dbReference type="Proteomes" id="UP001301769"/>
    </source>
</evidence>